<dbReference type="AlphaFoldDB" id="A0A9N9E2L4"/>
<protein>
    <submittedName>
        <fullName evidence="1">4462_t:CDS:1</fullName>
    </submittedName>
</protein>
<organism evidence="1 2">
    <name type="scientific">Funneliformis mosseae</name>
    <name type="common">Endomycorrhizal fungus</name>
    <name type="synonym">Glomus mosseae</name>
    <dbReference type="NCBI Taxonomy" id="27381"/>
    <lineage>
        <taxon>Eukaryota</taxon>
        <taxon>Fungi</taxon>
        <taxon>Fungi incertae sedis</taxon>
        <taxon>Mucoromycota</taxon>
        <taxon>Glomeromycotina</taxon>
        <taxon>Glomeromycetes</taxon>
        <taxon>Glomerales</taxon>
        <taxon>Glomeraceae</taxon>
        <taxon>Funneliformis</taxon>
    </lineage>
</organism>
<evidence type="ECO:0000313" key="1">
    <source>
        <dbReference type="EMBL" id="CAG8660240.1"/>
    </source>
</evidence>
<name>A0A9N9E2L4_FUNMO</name>
<comment type="caution">
    <text evidence="1">The sequence shown here is derived from an EMBL/GenBank/DDBJ whole genome shotgun (WGS) entry which is preliminary data.</text>
</comment>
<dbReference type="Proteomes" id="UP000789375">
    <property type="component" value="Unassembled WGS sequence"/>
</dbReference>
<proteinExistence type="predicted"/>
<keyword evidence="2" id="KW-1185">Reference proteome</keyword>
<evidence type="ECO:0000313" key="2">
    <source>
        <dbReference type="Proteomes" id="UP000789375"/>
    </source>
</evidence>
<feature type="non-terminal residue" evidence="1">
    <location>
        <position position="76"/>
    </location>
</feature>
<dbReference type="EMBL" id="CAJVPP010005120">
    <property type="protein sequence ID" value="CAG8660240.1"/>
    <property type="molecule type" value="Genomic_DNA"/>
</dbReference>
<sequence length="76" mass="8616">MIVSLLSNDSESDIDESNIESRNIIIDSKITDEITTSYEFKLLSRFQGDDIIRPLREITTITVIKVKGTKEILGGW</sequence>
<accession>A0A9N9E2L4</accession>
<reference evidence="1" key="1">
    <citation type="submission" date="2021-06" db="EMBL/GenBank/DDBJ databases">
        <authorList>
            <person name="Kallberg Y."/>
            <person name="Tangrot J."/>
            <person name="Rosling A."/>
        </authorList>
    </citation>
    <scope>NUCLEOTIDE SEQUENCE</scope>
    <source>
        <strain evidence="1">87-6 pot B 2015</strain>
    </source>
</reference>
<gene>
    <name evidence="1" type="ORF">FMOSSE_LOCUS11903</name>
</gene>